<gene>
    <name evidence="1" type="ORF">TSG867_LOCUS20257</name>
</gene>
<sequence>MDLINDYPRKAEQLVPCDIINGKIYRQMSSNKKQCNIAIILHADGAPAVNMNNKSLWPIQAAIAEIPVPLRDWKPAVMLFGAWLASTKPPRDSLLIPIIIQLQALMNSKILLKQKDGKIVFYQYYLKNGILGSRVSYNVRIQQAIFDLPACAHFLNVVQYNGYDGCDDCCIKAIGRQIYFPFSEKTEEPKNYQLYLKNSKHNAHRSIQGIKGPTPLSSILQLPNQTPYDLMHLIYHVHVKALLKFWRKMFDLKNNPMERTARIRKPTPCITDKWEYELINFANQSRDHTVSMIFLQCRYDSQGRHQLFGVINHVALDGLGFVEALHTLLTYLGQMCDCEDCKTVSLIDRHPFIDVLGRNPTSEQPVFNFTHEYLSPQGPDPGEVNTQHASSADRRMIGLFKKFDHITTKNLIAFGKIHSTTVQGMLSIASMITSIWIRKMRPQFPIWVLNWCVSNLRPLAKPTIDPKYCVLATAPLAWEHEVNENASVWSLAQEASEKLHKHNKENMGWDFLNATKFGMRVKLPTTMTTSVGILRIRTEYGRVKVNDLRVMGANYDHVPNNASSHMNYVYIQGGQLNLVTTFTYPDLGYQWGERFHNGVIYILECFSRNSNFTVNSIFESLGGQKPCASTFK</sequence>
<evidence type="ECO:0008006" key="3">
    <source>
        <dbReference type="Google" id="ProtNLM"/>
    </source>
</evidence>
<organism evidence="1 2">
    <name type="scientific">Rotaria socialis</name>
    <dbReference type="NCBI Taxonomy" id="392032"/>
    <lineage>
        <taxon>Eukaryota</taxon>
        <taxon>Metazoa</taxon>
        <taxon>Spiralia</taxon>
        <taxon>Gnathifera</taxon>
        <taxon>Rotifera</taxon>
        <taxon>Eurotatoria</taxon>
        <taxon>Bdelloidea</taxon>
        <taxon>Philodinida</taxon>
        <taxon>Philodinidae</taxon>
        <taxon>Rotaria</taxon>
    </lineage>
</organism>
<protein>
    <recommendedName>
        <fullName evidence="3">Condensation domain-containing protein</fullName>
    </recommendedName>
</protein>
<evidence type="ECO:0000313" key="2">
    <source>
        <dbReference type="Proteomes" id="UP000663862"/>
    </source>
</evidence>
<comment type="caution">
    <text evidence="1">The sequence shown here is derived from an EMBL/GenBank/DDBJ whole genome shotgun (WGS) entry which is preliminary data.</text>
</comment>
<dbReference type="Proteomes" id="UP000663862">
    <property type="component" value="Unassembled WGS sequence"/>
</dbReference>
<dbReference type="SUPFAM" id="SSF52777">
    <property type="entry name" value="CoA-dependent acyltransferases"/>
    <property type="match status" value="1"/>
</dbReference>
<accession>A0A820UT77</accession>
<evidence type="ECO:0000313" key="1">
    <source>
        <dbReference type="EMBL" id="CAF4490289.1"/>
    </source>
</evidence>
<proteinExistence type="predicted"/>
<name>A0A820UT77_9BILA</name>
<dbReference type="EMBL" id="CAJOBQ010001471">
    <property type="protein sequence ID" value="CAF4490289.1"/>
    <property type="molecule type" value="Genomic_DNA"/>
</dbReference>
<dbReference type="AlphaFoldDB" id="A0A820UT77"/>
<reference evidence="1" key="1">
    <citation type="submission" date="2021-02" db="EMBL/GenBank/DDBJ databases">
        <authorList>
            <person name="Nowell W R."/>
        </authorList>
    </citation>
    <scope>NUCLEOTIDE SEQUENCE</scope>
</reference>